<protein>
    <recommendedName>
        <fullName evidence="4">Sodium:proton antiporter</fullName>
    </recommendedName>
</protein>
<dbReference type="AlphaFoldDB" id="A0A0X8E2B1"/>
<reference evidence="3" key="2">
    <citation type="submission" date="2016-01" db="EMBL/GenBank/DDBJ databases">
        <title>First complete genome sequence of a species in the genus Microterricola, an extremophilic cold active enzyme producing strain ERGS5:02 isolated from Sikkim Himalaya.</title>
        <authorList>
            <person name="Kumar R."/>
            <person name="Singh D."/>
            <person name="Swarnkar M.K."/>
        </authorList>
    </citation>
    <scope>NUCLEOTIDE SEQUENCE [LARGE SCALE GENOMIC DNA]</scope>
    <source>
        <strain evidence="3">ERGS5:02</strain>
    </source>
</reference>
<proteinExistence type="predicted"/>
<feature type="transmembrane region" description="Helical" evidence="1">
    <location>
        <begin position="65"/>
        <end position="88"/>
    </location>
</feature>
<keyword evidence="3" id="KW-1185">Reference proteome</keyword>
<accession>A0A0X8E2B1</accession>
<keyword evidence="1" id="KW-0812">Transmembrane</keyword>
<dbReference type="EMBL" id="CP014145">
    <property type="protein sequence ID" value="AMB58748.1"/>
    <property type="molecule type" value="Genomic_DNA"/>
</dbReference>
<evidence type="ECO:0000313" key="3">
    <source>
        <dbReference type="Proteomes" id="UP000058305"/>
    </source>
</evidence>
<name>A0A0X8E2B1_9MICO</name>
<evidence type="ECO:0008006" key="4">
    <source>
        <dbReference type="Google" id="ProtNLM"/>
    </source>
</evidence>
<keyword evidence="1" id="KW-1133">Transmembrane helix</keyword>
<dbReference type="Pfam" id="PF19853">
    <property type="entry name" value="DUF6328"/>
    <property type="match status" value="1"/>
</dbReference>
<feature type="transmembrane region" description="Helical" evidence="1">
    <location>
        <begin position="108"/>
        <end position="128"/>
    </location>
</feature>
<evidence type="ECO:0000313" key="2">
    <source>
        <dbReference type="EMBL" id="AMB58748.1"/>
    </source>
</evidence>
<keyword evidence="1" id="KW-0472">Membrane</keyword>
<gene>
    <name evidence="2" type="ORF">AWU67_07600</name>
</gene>
<evidence type="ECO:0000256" key="1">
    <source>
        <dbReference type="SAM" id="Phobius"/>
    </source>
</evidence>
<feature type="transmembrane region" description="Helical" evidence="1">
    <location>
        <begin position="134"/>
        <end position="155"/>
    </location>
</feature>
<dbReference type="KEGG" id="mvd:AWU67_07600"/>
<sequence>MVAHEQPDGGSPDAGERFSSKRLDRNWNELLQELRVVQTGTQVITGFLLAAVFQSRFTELDTFQLTTYLCLVVTSVLTTIVGLAPVSLHRYLFRKRAKEMVVAYADRFARLTLVGVAVTVVGIALLIFDFVLGRVWGITVAAAVALLLVVGWIIVPQLARADDRAADADAARH</sequence>
<dbReference type="InterPro" id="IPR046291">
    <property type="entry name" value="DUF6328"/>
</dbReference>
<dbReference type="Proteomes" id="UP000058305">
    <property type="component" value="Chromosome"/>
</dbReference>
<reference evidence="2 3" key="1">
    <citation type="journal article" date="2016" name="J. Biotechnol.">
        <title>First complete genome sequence of a species in the genus Microterricola, an extremophilic cold active enzyme producing bacterial strain ERGS5:02 isolated from Sikkim Himalaya.</title>
        <authorList>
            <person name="Himanshu"/>
            <person name="Swarnkar M.K."/>
            <person name="Singh D."/>
            <person name="Kumar R."/>
        </authorList>
    </citation>
    <scope>NUCLEOTIDE SEQUENCE [LARGE SCALE GENOMIC DNA]</scope>
    <source>
        <strain evidence="2 3">ERGS5:02</strain>
    </source>
</reference>
<organism evidence="2 3">
    <name type="scientific">Microterricola viridarii</name>
    <dbReference type="NCBI Taxonomy" id="412690"/>
    <lineage>
        <taxon>Bacteria</taxon>
        <taxon>Bacillati</taxon>
        <taxon>Actinomycetota</taxon>
        <taxon>Actinomycetes</taxon>
        <taxon>Micrococcales</taxon>
        <taxon>Microbacteriaceae</taxon>
        <taxon>Microterricola</taxon>
    </lineage>
</organism>